<dbReference type="GO" id="GO:0016787">
    <property type="term" value="F:hydrolase activity"/>
    <property type="evidence" value="ECO:0007669"/>
    <property type="project" value="InterPro"/>
</dbReference>
<evidence type="ECO:0000313" key="3">
    <source>
        <dbReference type="Proteomes" id="UP000009168"/>
    </source>
</evidence>
<keyword evidence="3" id="KW-1185">Reference proteome</keyword>
<evidence type="ECO:0000256" key="1">
    <source>
        <dbReference type="SAM" id="SignalP"/>
    </source>
</evidence>
<feature type="signal peptide" evidence="1">
    <location>
        <begin position="1"/>
        <end position="16"/>
    </location>
</feature>
<reference evidence="3" key="1">
    <citation type="journal article" date="2006" name="PLoS Biol.">
        <title>Macronuclear genome sequence of the ciliate Tetrahymena thermophila, a model eukaryote.</title>
        <authorList>
            <person name="Eisen J.A."/>
            <person name="Coyne R.S."/>
            <person name="Wu M."/>
            <person name="Wu D."/>
            <person name="Thiagarajan M."/>
            <person name="Wortman J.R."/>
            <person name="Badger J.H."/>
            <person name="Ren Q."/>
            <person name="Amedeo P."/>
            <person name="Jones K.M."/>
            <person name="Tallon L.J."/>
            <person name="Delcher A.L."/>
            <person name="Salzberg S.L."/>
            <person name="Silva J.C."/>
            <person name="Haas B.J."/>
            <person name="Majoros W.H."/>
            <person name="Farzad M."/>
            <person name="Carlton J.M."/>
            <person name="Smith R.K. Jr."/>
            <person name="Garg J."/>
            <person name="Pearlman R.E."/>
            <person name="Karrer K.M."/>
            <person name="Sun L."/>
            <person name="Manning G."/>
            <person name="Elde N.C."/>
            <person name="Turkewitz A.P."/>
            <person name="Asai D.J."/>
            <person name="Wilkes D.E."/>
            <person name="Wang Y."/>
            <person name="Cai H."/>
            <person name="Collins K."/>
            <person name="Stewart B.A."/>
            <person name="Lee S.R."/>
            <person name="Wilamowska K."/>
            <person name="Weinberg Z."/>
            <person name="Ruzzo W.L."/>
            <person name="Wloga D."/>
            <person name="Gaertig J."/>
            <person name="Frankel J."/>
            <person name="Tsao C.-C."/>
            <person name="Gorovsky M.A."/>
            <person name="Keeling P.J."/>
            <person name="Waller R.F."/>
            <person name="Patron N.J."/>
            <person name="Cherry J.M."/>
            <person name="Stover N.A."/>
            <person name="Krieger C.J."/>
            <person name="del Toro C."/>
            <person name="Ryder H.F."/>
            <person name="Williamson S.C."/>
            <person name="Barbeau R.A."/>
            <person name="Hamilton E.P."/>
            <person name="Orias E."/>
        </authorList>
    </citation>
    <scope>NUCLEOTIDE SEQUENCE [LARGE SCALE GENOMIC DNA]</scope>
    <source>
        <strain evidence="3">SB210</strain>
    </source>
</reference>
<dbReference type="KEGG" id="tet:TTHERM_00820760"/>
<dbReference type="OMA" id="CNDACES"/>
<dbReference type="EMBL" id="GG662700">
    <property type="protein sequence ID" value="EAR95939.1"/>
    <property type="molecule type" value="Genomic_DNA"/>
</dbReference>
<accession>Q23H69</accession>
<dbReference type="GeneID" id="7829332"/>
<gene>
    <name evidence="2" type="ORF">TTHERM_00820760</name>
</gene>
<protein>
    <submittedName>
        <fullName evidence="2">Pectinacetylesterase family protein</fullName>
    </submittedName>
</protein>
<feature type="chain" id="PRO_5004201765" evidence="1">
    <location>
        <begin position="17"/>
        <end position="382"/>
    </location>
</feature>
<evidence type="ECO:0000313" key="2">
    <source>
        <dbReference type="EMBL" id="EAR95939.1"/>
    </source>
</evidence>
<dbReference type="InterPro" id="IPR029058">
    <property type="entry name" value="AB_hydrolase_fold"/>
</dbReference>
<dbReference type="InterPro" id="IPR004963">
    <property type="entry name" value="PAE/NOTUM"/>
</dbReference>
<keyword evidence="1" id="KW-0732">Signal</keyword>
<dbReference type="SUPFAM" id="SSF53474">
    <property type="entry name" value="alpha/beta-Hydrolases"/>
    <property type="match status" value="1"/>
</dbReference>
<sequence length="382" mass="44232">MKSLLLITLLVVLCFSQKTPIPFTIIDTPENARCLDGSKPGIYYRPGESKRNTLIYLEGVGNCAGPTVDSILENCYQRSFTYIGSSKYRQPYLNSSMVQGIFREDDKTFGRWNLLIIPTCEGATYAGDMSVQYKNTTLHFRGQRMLQHIFDYMVKEHKLDKNHNVILTGGSAGALGAFQYANYLQKLLPYTDVRIAPDSGFFLDSPQPFQQILEVFGNFIKNDHYQTIFPECTYQTNGTEFYKCILPKYSWEFIQTDAFIIGSLYDNWALQYIYQIPCYNHFDQCDPATLQFVMSYGETYRTLLGNILAQRPNWGSWLVSCGFHGFIHTDWYEDKDFAIPSGSKHTCQKSLDQWVHYRFLTQKQRIEQVPYPENENCAHLYK</sequence>
<dbReference type="eggNOG" id="KOG4287">
    <property type="taxonomic scope" value="Eukaryota"/>
</dbReference>
<dbReference type="Pfam" id="PF03283">
    <property type="entry name" value="PAE"/>
    <property type="match status" value="1"/>
</dbReference>
<dbReference type="ESTHER" id="tetts-q23h69">
    <property type="family name" value="Pectinacetylesterase-Notum"/>
</dbReference>
<dbReference type="HOGENOM" id="CLU_031008_3_1_1"/>
<name>Q23H69_TETTS</name>
<dbReference type="RefSeq" id="XP_001016184.1">
    <property type="nucleotide sequence ID" value="XM_001016184.3"/>
</dbReference>
<dbReference type="Proteomes" id="UP000009168">
    <property type="component" value="Unassembled WGS sequence"/>
</dbReference>
<dbReference type="InParanoid" id="Q23H69"/>
<dbReference type="OrthoDB" id="2015280at2759"/>
<dbReference type="PANTHER" id="PTHR21562">
    <property type="entry name" value="NOTUM-RELATED"/>
    <property type="match status" value="1"/>
</dbReference>
<dbReference type="PANTHER" id="PTHR21562:SF83">
    <property type="entry name" value="PECTIN ACETYLESTERASE 4"/>
    <property type="match status" value="1"/>
</dbReference>
<organism evidence="2 3">
    <name type="scientific">Tetrahymena thermophila (strain SB210)</name>
    <dbReference type="NCBI Taxonomy" id="312017"/>
    <lineage>
        <taxon>Eukaryota</taxon>
        <taxon>Sar</taxon>
        <taxon>Alveolata</taxon>
        <taxon>Ciliophora</taxon>
        <taxon>Intramacronucleata</taxon>
        <taxon>Oligohymenophorea</taxon>
        <taxon>Hymenostomatida</taxon>
        <taxon>Tetrahymenina</taxon>
        <taxon>Tetrahymenidae</taxon>
        <taxon>Tetrahymena</taxon>
    </lineage>
</organism>
<proteinExistence type="predicted"/>
<dbReference type="AlphaFoldDB" id="Q23H69"/>